<keyword evidence="1" id="KW-0862">Zinc</keyword>
<keyword evidence="4" id="KW-1185">Reference proteome</keyword>
<dbReference type="InterPro" id="IPR012934">
    <property type="entry name" value="Znf_AD"/>
</dbReference>
<proteinExistence type="predicted"/>
<dbReference type="EMBL" id="JAVRBK010000002">
    <property type="protein sequence ID" value="KAK5647324.1"/>
    <property type="molecule type" value="Genomic_DNA"/>
</dbReference>
<dbReference type="GO" id="GO:0008270">
    <property type="term" value="F:zinc ion binding"/>
    <property type="evidence" value="ECO:0007669"/>
    <property type="project" value="UniProtKB-UniRule"/>
</dbReference>
<evidence type="ECO:0000256" key="1">
    <source>
        <dbReference type="PROSITE-ProRule" id="PRU01263"/>
    </source>
</evidence>
<organism evidence="3 4">
    <name type="scientific">Pyrocoelia pectoralis</name>
    <dbReference type="NCBI Taxonomy" id="417401"/>
    <lineage>
        <taxon>Eukaryota</taxon>
        <taxon>Metazoa</taxon>
        <taxon>Ecdysozoa</taxon>
        <taxon>Arthropoda</taxon>
        <taxon>Hexapoda</taxon>
        <taxon>Insecta</taxon>
        <taxon>Pterygota</taxon>
        <taxon>Neoptera</taxon>
        <taxon>Endopterygota</taxon>
        <taxon>Coleoptera</taxon>
        <taxon>Polyphaga</taxon>
        <taxon>Elateriformia</taxon>
        <taxon>Elateroidea</taxon>
        <taxon>Lampyridae</taxon>
        <taxon>Lampyrinae</taxon>
        <taxon>Pyrocoelia</taxon>
    </lineage>
</organism>
<dbReference type="SUPFAM" id="SSF57716">
    <property type="entry name" value="Glucocorticoid receptor-like (DNA-binding domain)"/>
    <property type="match status" value="1"/>
</dbReference>
<dbReference type="Pfam" id="PF07776">
    <property type="entry name" value="zf-AD"/>
    <property type="match status" value="1"/>
</dbReference>
<dbReference type="PROSITE" id="PS51915">
    <property type="entry name" value="ZAD"/>
    <property type="match status" value="1"/>
</dbReference>
<dbReference type="Gene3D" id="3.40.1800.20">
    <property type="match status" value="1"/>
</dbReference>
<dbReference type="GO" id="GO:0005634">
    <property type="term" value="C:nucleus"/>
    <property type="evidence" value="ECO:0007669"/>
    <property type="project" value="InterPro"/>
</dbReference>
<gene>
    <name evidence="3" type="ORF">RI129_002216</name>
</gene>
<feature type="binding site" evidence="1">
    <location>
        <position position="77"/>
    </location>
    <ligand>
        <name>Zn(2+)</name>
        <dbReference type="ChEBI" id="CHEBI:29105"/>
    </ligand>
</feature>
<sequence length="167" mass="18919">MNDDSTKNFVNFYCDISFNTTVCRLCLEKNQPHKKMSNIFEVKQNPLLNDLSSMIMACASVQIINGDGLPSTICNKCLAKLNVAWQFKLQCENSDAKLRQFYFNNSSQLPVVTPVFDAFSFDLKHDQHICLLKPEQDVANTYNTTEVVTANDISTPLPPKKEADCKR</sequence>
<feature type="binding site" evidence="1">
    <location>
        <position position="26"/>
    </location>
    <ligand>
        <name>Zn(2+)</name>
        <dbReference type="ChEBI" id="CHEBI:29105"/>
    </ligand>
</feature>
<accession>A0AAN7VNE0</accession>
<keyword evidence="1" id="KW-0479">Metal-binding</keyword>
<comment type="caution">
    <text evidence="3">The sequence shown here is derived from an EMBL/GenBank/DDBJ whole genome shotgun (WGS) entry which is preliminary data.</text>
</comment>
<keyword evidence="1" id="KW-0863">Zinc-finger</keyword>
<evidence type="ECO:0000313" key="3">
    <source>
        <dbReference type="EMBL" id="KAK5647324.1"/>
    </source>
</evidence>
<name>A0AAN7VNE0_9COLE</name>
<feature type="binding site" evidence="1">
    <location>
        <position position="23"/>
    </location>
    <ligand>
        <name>Zn(2+)</name>
        <dbReference type="ChEBI" id="CHEBI:29105"/>
    </ligand>
</feature>
<feature type="binding site" evidence="1">
    <location>
        <position position="74"/>
    </location>
    <ligand>
        <name>Zn(2+)</name>
        <dbReference type="ChEBI" id="CHEBI:29105"/>
    </ligand>
</feature>
<feature type="domain" description="ZAD" evidence="2">
    <location>
        <begin position="21"/>
        <end position="101"/>
    </location>
</feature>
<evidence type="ECO:0000259" key="2">
    <source>
        <dbReference type="PROSITE" id="PS51915"/>
    </source>
</evidence>
<protein>
    <recommendedName>
        <fullName evidence="2">ZAD domain-containing protein</fullName>
    </recommendedName>
</protein>
<reference evidence="3 4" key="1">
    <citation type="journal article" date="2024" name="Insects">
        <title>An Improved Chromosome-Level Genome Assembly of the Firefly Pyrocoelia pectoralis.</title>
        <authorList>
            <person name="Fu X."/>
            <person name="Meyer-Rochow V.B."/>
            <person name="Ballantyne L."/>
            <person name="Zhu X."/>
        </authorList>
    </citation>
    <scope>NUCLEOTIDE SEQUENCE [LARGE SCALE GENOMIC DNA]</scope>
    <source>
        <strain evidence="3">XCY_ONT2</strain>
    </source>
</reference>
<dbReference type="SMART" id="SM00868">
    <property type="entry name" value="zf-AD"/>
    <property type="match status" value="1"/>
</dbReference>
<dbReference type="AlphaFoldDB" id="A0AAN7VNE0"/>
<dbReference type="Proteomes" id="UP001329430">
    <property type="component" value="Chromosome 2"/>
</dbReference>
<evidence type="ECO:0000313" key="4">
    <source>
        <dbReference type="Proteomes" id="UP001329430"/>
    </source>
</evidence>